<accession>A0ACC2U582</accession>
<protein>
    <submittedName>
        <fullName evidence="1">Uncharacterized protein</fullName>
    </submittedName>
</protein>
<comment type="caution">
    <text evidence="1">The sequence shown here is derived from an EMBL/GenBank/DDBJ whole genome shotgun (WGS) entry which is preliminary data.</text>
</comment>
<sequence length="200" mass="22482">MWVFGYGSLIWKVDFPVEAQVNGYIKGYVRRFWQGSSDHRGTPQNPGRVVTLIPIETWDKENDEHPAFFGGRVYGVAYKVAEGKVEEVRAHLDFREKNGYSLHQADIFEDENEEPTIQNAFVYIGTAENEAYIGPAPTLTIARHIFSSSGPSGPNSEYLYNLLVALNAKFPLLEPDPHLHDLEQAVRSLAAEADQVCLNN</sequence>
<keyword evidence="2" id="KW-1185">Reference proteome</keyword>
<proteinExistence type="predicted"/>
<evidence type="ECO:0000313" key="2">
    <source>
        <dbReference type="Proteomes" id="UP001165960"/>
    </source>
</evidence>
<name>A0ACC2U582_9FUNG</name>
<dbReference type="EMBL" id="QTSX02001450">
    <property type="protein sequence ID" value="KAJ9081958.1"/>
    <property type="molecule type" value="Genomic_DNA"/>
</dbReference>
<gene>
    <name evidence="1" type="ORF">DSO57_1009414</name>
</gene>
<evidence type="ECO:0000313" key="1">
    <source>
        <dbReference type="EMBL" id="KAJ9081958.1"/>
    </source>
</evidence>
<dbReference type="Proteomes" id="UP001165960">
    <property type="component" value="Unassembled WGS sequence"/>
</dbReference>
<reference evidence="1" key="1">
    <citation type="submission" date="2022-04" db="EMBL/GenBank/DDBJ databases">
        <title>Genome of the entomopathogenic fungus Entomophthora muscae.</title>
        <authorList>
            <person name="Elya C."/>
            <person name="Lovett B.R."/>
            <person name="Lee E."/>
            <person name="Macias A.M."/>
            <person name="Hajek A.E."/>
            <person name="De Bivort B.L."/>
            <person name="Kasson M.T."/>
            <person name="De Fine Licht H.H."/>
            <person name="Stajich J.E."/>
        </authorList>
    </citation>
    <scope>NUCLEOTIDE SEQUENCE</scope>
    <source>
        <strain evidence="1">Berkeley</strain>
    </source>
</reference>
<organism evidence="1 2">
    <name type="scientific">Entomophthora muscae</name>
    <dbReference type="NCBI Taxonomy" id="34485"/>
    <lineage>
        <taxon>Eukaryota</taxon>
        <taxon>Fungi</taxon>
        <taxon>Fungi incertae sedis</taxon>
        <taxon>Zoopagomycota</taxon>
        <taxon>Entomophthoromycotina</taxon>
        <taxon>Entomophthoromycetes</taxon>
        <taxon>Entomophthorales</taxon>
        <taxon>Entomophthoraceae</taxon>
        <taxon>Entomophthora</taxon>
    </lineage>
</organism>